<feature type="binding site" evidence="20">
    <location>
        <position position="127"/>
    </location>
    <ligand>
        <name>[2Fe-2S] cluster</name>
        <dbReference type="ChEBI" id="CHEBI:190135"/>
        <label>2</label>
    </ligand>
</feature>
<dbReference type="GO" id="GO:0005506">
    <property type="term" value="F:iron ion binding"/>
    <property type="evidence" value="ECO:0007669"/>
    <property type="project" value="InterPro"/>
</dbReference>
<dbReference type="SUPFAM" id="SSF54665">
    <property type="entry name" value="CO dehydrogenase molybdoprotein N-domain-like"/>
    <property type="match status" value="1"/>
</dbReference>
<dbReference type="FunFam" id="3.30.43.10:FF:000001">
    <property type="entry name" value="Xanthine dehydrogenase/oxidase"/>
    <property type="match status" value="1"/>
</dbReference>
<feature type="binding site" evidence="20">
    <location>
        <position position="829"/>
    </location>
    <ligand>
        <name>Mo-molybdopterin</name>
        <dbReference type="ChEBI" id="CHEBI:71302"/>
    </ligand>
    <ligandPart>
        <name>Mo</name>
        <dbReference type="ChEBI" id="CHEBI:28685"/>
    </ligandPart>
</feature>
<dbReference type="InterPro" id="IPR002888">
    <property type="entry name" value="2Fe-2S-bd"/>
</dbReference>
<feature type="binding site" evidence="20">
    <location>
        <position position="61"/>
    </location>
    <ligand>
        <name>[2Fe-2S] cluster</name>
        <dbReference type="ChEBI" id="CHEBI:190135"/>
        <label>1</label>
    </ligand>
</feature>
<dbReference type="InterPro" id="IPR016167">
    <property type="entry name" value="FAD-bd_PCMH_sub1"/>
</dbReference>
<dbReference type="Gene3D" id="3.30.365.10">
    <property type="entry name" value="Aldehyde oxidase/xanthine dehydrogenase, molybdopterin binding domain"/>
    <property type="match status" value="4"/>
</dbReference>
<organism evidence="23 24">
    <name type="scientific">Heterorhabditis bacteriophora</name>
    <name type="common">Entomopathogenic nematode worm</name>
    <dbReference type="NCBI Taxonomy" id="37862"/>
    <lineage>
        <taxon>Eukaryota</taxon>
        <taxon>Metazoa</taxon>
        <taxon>Ecdysozoa</taxon>
        <taxon>Nematoda</taxon>
        <taxon>Chromadorea</taxon>
        <taxon>Rhabditida</taxon>
        <taxon>Rhabditina</taxon>
        <taxon>Rhabditomorpha</taxon>
        <taxon>Strongyloidea</taxon>
        <taxon>Heterorhabditidae</taxon>
        <taxon>Heterorhabditis</taxon>
    </lineage>
</organism>
<dbReference type="InterPro" id="IPR005107">
    <property type="entry name" value="CO_DH_flav_C"/>
</dbReference>
<feature type="binding site" evidence="19">
    <location>
        <position position="833"/>
    </location>
    <ligand>
        <name>substrate</name>
    </ligand>
</feature>
<comment type="cofactor">
    <cofactor evidence="20">
        <name>[2Fe-2S] cluster</name>
        <dbReference type="ChEBI" id="CHEBI:190135"/>
    </cofactor>
    <text evidence="20">Binds 2 [2Fe-2S] clusters.</text>
</comment>
<dbReference type="InterPro" id="IPR012675">
    <property type="entry name" value="Beta-grasp_dom_sf"/>
</dbReference>
<evidence type="ECO:0000256" key="7">
    <source>
        <dbReference type="ARBA" id="ARBA00022714"/>
    </source>
</evidence>
<dbReference type="PROSITE" id="PS00197">
    <property type="entry name" value="2FE2S_FER_1"/>
    <property type="match status" value="1"/>
</dbReference>
<evidence type="ECO:0000256" key="8">
    <source>
        <dbReference type="ARBA" id="ARBA00022723"/>
    </source>
</evidence>
<dbReference type="Gene3D" id="3.10.20.30">
    <property type="match status" value="1"/>
</dbReference>
<evidence type="ECO:0000259" key="21">
    <source>
        <dbReference type="PROSITE" id="PS51085"/>
    </source>
</evidence>
<dbReference type="Pfam" id="PF01799">
    <property type="entry name" value="Fer2_2"/>
    <property type="match status" value="1"/>
</dbReference>
<dbReference type="InterPro" id="IPR037165">
    <property type="entry name" value="AldOxase/xan_DH_Mopterin-bd_sf"/>
</dbReference>
<keyword evidence="11 20" id="KW-0408">Iron</keyword>
<feature type="binding site" evidence="19">
    <location>
        <position position="874"/>
    </location>
    <ligand>
        <name>substrate</name>
    </ligand>
</feature>
<dbReference type="GO" id="GO:0005777">
    <property type="term" value="C:peroxisome"/>
    <property type="evidence" value="ECO:0007669"/>
    <property type="project" value="UniProtKB-SubCell"/>
</dbReference>
<evidence type="ECO:0000256" key="15">
    <source>
        <dbReference type="ARBA" id="ARBA00034078"/>
    </source>
</evidence>
<feature type="binding site" evidence="19">
    <location>
        <position position="454"/>
    </location>
    <ligand>
        <name>FAD</name>
        <dbReference type="ChEBI" id="CHEBI:57692"/>
    </ligand>
</feature>
<feature type="binding site" evidence="20">
    <location>
        <position position="58"/>
    </location>
    <ligand>
        <name>[2Fe-2S] cluster</name>
        <dbReference type="ChEBI" id="CHEBI:190135"/>
        <label>1</label>
    </ligand>
</feature>
<evidence type="ECO:0000256" key="12">
    <source>
        <dbReference type="ARBA" id="ARBA00023014"/>
    </source>
</evidence>
<dbReference type="FunFam" id="3.30.465.10:FF:000004">
    <property type="entry name" value="Xanthine dehydrogenase/oxidase"/>
    <property type="match status" value="1"/>
</dbReference>
<evidence type="ECO:0000256" key="5">
    <source>
        <dbReference type="ARBA" id="ARBA00022505"/>
    </source>
</evidence>
<feature type="active site" description="Proton acceptor" evidence="18">
    <location>
        <position position="1361"/>
    </location>
</feature>
<keyword evidence="6" id="KW-0285">Flavoprotein</keyword>
<dbReference type="Gene3D" id="3.90.1170.50">
    <property type="entry name" value="Aldehyde oxidase/xanthine dehydrogenase, a/b hammerhead"/>
    <property type="match status" value="1"/>
</dbReference>
<feature type="binding site" evidence="20">
    <location>
        <position position="161"/>
    </location>
    <ligand>
        <name>[2Fe-2S] cluster</name>
        <dbReference type="ChEBI" id="CHEBI:190135"/>
        <label>2</label>
    </ligand>
</feature>
<keyword evidence="9 19" id="KW-0274">FAD</keyword>
<accession>A0A1I7XKX7</accession>
<comment type="cofactor">
    <cofactor evidence="15">
        <name>[2Fe-2S] cluster</name>
        <dbReference type="ChEBI" id="CHEBI:190135"/>
    </cofactor>
</comment>
<feature type="binding site" evidence="20">
    <location>
        <position position="872"/>
    </location>
    <ligand>
        <name>Mo-molybdopterin</name>
        <dbReference type="ChEBI" id="CHEBI:71302"/>
    </ligand>
    <ligandPart>
        <name>Mo</name>
        <dbReference type="ChEBI" id="CHEBI:28685"/>
    </ligandPart>
</feature>
<protein>
    <recommendedName>
        <fullName evidence="4">xanthine dehydrogenase</fullName>
        <ecNumber evidence="4">1.17.1.4</ecNumber>
    </recommendedName>
</protein>
<evidence type="ECO:0000256" key="18">
    <source>
        <dbReference type="PIRSR" id="PIRSR000127-1"/>
    </source>
</evidence>
<dbReference type="InterPro" id="IPR016208">
    <property type="entry name" value="Ald_Oxase/xanthine_DH-like"/>
</dbReference>
<evidence type="ECO:0000256" key="20">
    <source>
        <dbReference type="PIRSR" id="PIRSR000127-3"/>
    </source>
</evidence>
<evidence type="ECO:0000256" key="1">
    <source>
        <dbReference type="ARBA" id="ARBA00001974"/>
    </source>
</evidence>
<dbReference type="InterPro" id="IPR006058">
    <property type="entry name" value="2Fe2S_fd_BS"/>
</dbReference>
<dbReference type="SMART" id="SM01008">
    <property type="entry name" value="Ald_Xan_dh_C"/>
    <property type="match status" value="1"/>
</dbReference>
<keyword evidence="7 20" id="KW-0001">2Fe-2S</keyword>
<dbReference type="PANTHER" id="PTHR45444:SF3">
    <property type="entry name" value="XANTHINE DEHYDROGENASE"/>
    <property type="match status" value="1"/>
</dbReference>
<evidence type="ECO:0000256" key="9">
    <source>
        <dbReference type="ARBA" id="ARBA00022827"/>
    </source>
</evidence>
<evidence type="ECO:0000256" key="14">
    <source>
        <dbReference type="ARBA" id="ARBA00023140"/>
    </source>
</evidence>
<keyword evidence="5 20" id="KW-0500">Molybdenum</keyword>
<keyword evidence="14" id="KW-0576">Peroxisome</keyword>
<dbReference type="Pfam" id="PF00111">
    <property type="entry name" value="Fer2"/>
    <property type="match status" value="1"/>
</dbReference>
<dbReference type="Gene3D" id="3.30.43.10">
    <property type="entry name" value="Uridine Diphospho-n-acetylenolpyruvylglucosamine Reductase, domain 2"/>
    <property type="match status" value="1"/>
</dbReference>
<dbReference type="SMART" id="SM01092">
    <property type="entry name" value="CO_deh_flav_C"/>
    <property type="match status" value="1"/>
</dbReference>
<dbReference type="Pfam" id="PF02738">
    <property type="entry name" value="MoCoBD_1"/>
    <property type="match status" value="2"/>
</dbReference>
<dbReference type="InterPro" id="IPR036318">
    <property type="entry name" value="FAD-bd_PCMH-like_sf"/>
</dbReference>
<reference evidence="24" key="1">
    <citation type="submission" date="2016-11" db="UniProtKB">
        <authorList>
            <consortium name="WormBaseParasite"/>
        </authorList>
    </citation>
    <scope>IDENTIFICATION</scope>
</reference>
<feature type="binding site" evidence="19">
    <location>
        <begin position="272"/>
        <end position="279"/>
    </location>
    <ligand>
        <name>FAD</name>
        <dbReference type="ChEBI" id="CHEBI:57692"/>
    </ligand>
</feature>
<name>A0A1I7XKX7_HETBA</name>
<evidence type="ECO:0000256" key="6">
    <source>
        <dbReference type="ARBA" id="ARBA00022630"/>
    </source>
</evidence>
<dbReference type="FunFam" id="3.30.365.10:FF:000002">
    <property type="entry name" value="Xanthine dehydrogenase oxidase"/>
    <property type="match status" value="1"/>
</dbReference>
<dbReference type="InterPro" id="IPR002346">
    <property type="entry name" value="Mopterin_DH_FAD-bd"/>
</dbReference>
<dbReference type="EC" id="1.17.1.4" evidence="4"/>
<keyword evidence="13" id="KW-0520">NAD</keyword>
<evidence type="ECO:0000256" key="16">
    <source>
        <dbReference type="ARBA" id="ARBA00049017"/>
    </source>
</evidence>
<evidence type="ECO:0000256" key="3">
    <source>
        <dbReference type="ARBA" id="ARBA00006849"/>
    </source>
</evidence>
<dbReference type="PIRSF" id="PIRSF000127">
    <property type="entry name" value="Xanthine_DH"/>
    <property type="match status" value="1"/>
</dbReference>
<evidence type="ECO:0000313" key="24">
    <source>
        <dbReference type="WBParaSite" id="Hba_17973"/>
    </source>
</evidence>
<dbReference type="Proteomes" id="UP000095283">
    <property type="component" value="Unplaced"/>
</dbReference>
<dbReference type="SUPFAM" id="SSF55447">
    <property type="entry name" value="CO dehydrogenase flavoprotein C-terminal domain-like"/>
    <property type="match status" value="1"/>
</dbReference>
<dbReference type="InterPro" id="IPR036010">
    <property type="entry name" value="2Fe-2S_ferredoxin-like_sf"/>
</dbReference>
<dbReference type="InterPro" id="IPR036856">
    <property type="entry name" value="Ald_Oxase/Xan_DH_a/b_sf"/>
</dbReference>
<dbReference type="InterPro" id="IPR008274">
    <property type="entry name" value="AldOxase/xan_DH_MoCoBD1"/>
</dbReference>
<keyword evidence="23" id="KW-1185">Reference proteome</keyword>
<keyword evidence="10" id="KW-0560">Oxidoreductase</keyword>
<dbReference type="InterPro" id="IPR000674">
    <property type="entry name" value="Ald_Oxase/Xan_DH_a/b"/>
</dbReference>
<feature type="binding site" evidence="20">
    <location>
        <position position="124"/>
    </location>
    <ligand>
        <name>[2Fe-2S] cluster</name>
        <dbReference type="ChEBI" id="CHEBI:190135"/>
        <label>2</label>
    </ligand>
</feature>
<dbReference type="GO" id="GO:0004854">
    <property type="term" value="F:xanthine dehydrogenase activity"/>
    <property type="evidence" value="ECO:0007669"/>
    <property type="project" value="UniProtKB-EC"/>
</dbReference>
<dbReference type="SUPFAM" id="SSF56176">
    <property type="entry name" value="FAD-binding/transporter-associated domain-like"/>
    <property type="match status" value="1"/>
</dbReference>
<dbReference type="InterPro" id="IPR016169">
    <property type="entry name" value="FAD-bd_PCMH_sub2"/>
</dbReference>
<dbReference type="Pfam" id="PF03450">
    <property type="entry name" value="CO_deh_flav_C"/>
    <property type="match status" value="1"/>
</dbReference>
<dbReference type="NCBIfam" id="TIGR02963">
    <property type="entry name" value="xanthine_xdhA"/>
    <property type="match status" value="1"/>
</dbReference>
<dbReference type="SUPFAM" id="SSF56003">
    <property type="entry name" value="Molybdenum cofactor-binding domain"/>
    <property type="match status" value="2"/>
</dbReference>
<dbReference type="InterPro" id="IPR036884">
    <property type="entry name" value="2Fe-2S-bd_dom_sf"/>
</dbReference>
<evidence type="ECO:0000256" key="13">
    <source>
        <dbReference type="ARBA" id="ARBA00023027"/>
    </source>
</evidence>
<feature type="binding site" evidence="19">
    <location>
        <position position="376"/>
    </location>
    <ligand>
        <name>FAD</name>
        <dbReference type="ChEBI" id="CHEBI:57692"/>
    </ligand>
</feature>
<comment type="cofactor">
    <cofactor evidence="20">
        <name>Mo-molybdopterin</name>
        <dbReference type="ChEBI" id="CHEBI:71302"/>
    </cofactor>
    <text evidence="20">Binds 1 Mo-molybdopterin (Mo-MPT) cofactor per subunit.</text>
</comment>
<evidence type="ECO:0000256" key="4">
    <source>
        <dbReference type="ARBA" id="ARBA00013123"/>
    </source>
</evidence>
<evidence type="ECO:0000256" key="17">
    <source>
        <dbReference type="ARBA" id="ARBA00049517"/>
    </source>
</evidence>
<comment type="similarity">
    <text evidence="3">Belongs to the xanthine dehydrogenase family.</text>
</comment>
<dbReference type="InterPro" id="IPR036683">
    <property type="entry name" value="CO_DH_flav_C_dom_sf"/>
</dbReference>
<dbReference type="PROSITE" id="PS51085">
    <property type="entry name" value="2FE2S_FER_2"/>
    <property type="match status" value="1"/>
</dbReference>
<dbReference type="InterPro" id="IPR046867">
    <property type="entry name" value="AldOxase/xan_DH_MoCoBD2"/>
</dbReference>
<sequence length="1430" mass="159826">MKVDVDSISSYQYNTLIFYVNGRRVEEKDIDPKTTLATYIRDHLHLTGTKIGCNEGGCGACTVMISEIEIGNGKVRHYSANSCLMPICAVFGKAITTVEGIGSVVNKKLHPVQDRLARTHGSQCGFCTPGFIMAMYSLLRNNATPNEAEINEALQGNLCRCTGYRPILEAFYSFAVKENGEMKIVQNGCSMGEKCCRMNSKVDGRQQKLKLTDLSNLAPYDQTQEFIFPPELKLKAFHNSSFAFNHHSTIWYQPTDYSTLLSLKRMHPYARIISGNSELAIELKFKFIDLKMAINPRQIAELHEIRIDPVNGVYLGTGLSLTEMDANLKAIIQKLPVEECRIFKSVHWMMHWFAGKHVRNVASVAGNIATASPISDLNPIWMAANAKLHILTLFPKIICVTKVVLESEERGERILSVDEQFFLGYRKTVIEPDEVVRAILIPFTKKHQYFRAYKQAQRREDDIAIVTGAFNATVNPNTFIVEDIKISYGGMAPTTKLALNAMKELKGMKWSQSMLDRALSLISDDFPLPPGVPGGMARYRQALTLSFFMKFFLDVAKKLNVTEIVDRNCITEIGQDIPHKLLATQVYEEVPSCQTSTDPIGRPIPHASGEKHTTGEAVYCNDIQIANCLHMAFVMSPVACGTLQSVDTSKALEMEGVVAYIDAMDVKNGAKLGHDNDTPIFVKDKITYHGQPIGAIIAENHELARKAANAVKVEITTSKAIISIEDAIAVDSYLTKNLAIHSSLLERDTVVQNNWEKYDHIIEGEIKIGGQEHFYLETQQCVAIPLEDNEMEIISSTQAVSDVQAEIAKCLEIPAHKLIARVKRIGGGFGGKESTVSIIAVPAAIAAQKYQILYLNQISFAHRILFLFCIFRGFGGPQGMFCTETIIKHIAEELNIDHDKLREINFYDEGECTPFGMHLRQCNIKRTWYECKEFSDYERRLHKVREFNRQGQLSNNKYRKRGIYIMPTRFGIGFGIKQLNQAGALVMIYKDGSVLVNHGGMEMGQGLHTKILQIAARCLDIPIEKIHIHETSTDKVPNTSPTAASVGSDMNGLAVQDACNILIKRLEPFKKANPDGTWEEWIRKAYSERISLSATGFGILFSEQVDFFNGKGAELFGYCVYGTACCEVEVDCMTGDHYVVVFTNPGNYEFSEGVFSCCLVVEYLLLQEVFLVHFVDFVAVLLLCDGPARIQEVVVDDSTCRAPNTGHDLLSMQLQFGEVFWSFILVQPPHGTPSVVVENPFFVTCLNAIKKWIDFLAQKKHRADFVTAIFWYSFNSCPTRLSSFFDFPIWCKCRTTAEWTTSSSSATSPVVLIRSDGVRLTRGPGTYKIPSADDAPKHFNVGLLKGSSNKMAIFSSKAIGEPPLFLGACAFFAIREAIRAFRLERGLTSYFRFDSPATPENIRMTCEDEILAKVPKLPKEGTYTPWTVTL</sequence>
<dbReference type="Pfam" id="PF00941">
    <property type="entry name" value="FAD_binding_5"/>
    <property type="match status" value="1"/>
</dbReference>
<feature type="binding site" evidence="20">
    <location>
        <position position="1044"/>
    </location>
    <ligand>
        <name>Mo-molybdopterin</name>
        <dbReference type="ChEBI" id="CHEBI:71302"/>
    </ligand>
    <ligandPart>
        <name>Mo</name>
        <dbReference type="ChEBI" id="CHEBI:28685"/>
    </ligandPart>
</feature>
<feature type="binding site" evidence="20">
    <location>
        <position position="53"/>
    </location>
    <ligand>
        <name>[2Fe-2S] cluster</name>
        <dbReference type="ChEBI" id="CHEBI:190135"/>
        <label>1</label>
    </ligand>
</feature>
<dbReference type="FunFam" id="3.10.20.30:FF:000015">
    <property type="entry name" value="Aldehyde oxidase 1"/>
    <property type="match status" value="1"/>
</dbReference>
<evidence type="ECO:0000256" key="10">
    <source>
        <dbReference type="ARBA" id="ARBA00023002"/>
    </source>
</evidence>
<dbReference type="PROSITE" id="PS51387">
    <property type="entry name" value="FAD_PCMH"/>
    <property type="match status" value="1"/>
</dbReference>
<feature type="domain" description="2Fe-2S ferredoxin-type" evidence="21">
    <location>
        <begin position="14"/>
        <end position="101"/>
    </location>
</feature>
<dbReference type="Pfam" id="PF01315">
    <property type="entry name" value="Ald_Xan_dh_C"/>
    <property type="match status" value="1"/>
</dbReference>
<dbReference type="CDD" id="cd00207">
    <property type="entry name" value="fer2"/>
    <property type="match status" value="1"/>
</dbReference>
<dbReference type="InterPro" id="IPR001041">
    <property type="entry name" value="2Fe-2S_ferredoxin-type"/>
</dbReference>
<dbReference type="WBParaSite" id="Hba_17973">
    <property type="protein sequence ID" value="Hba_17973"/>
    <property type="gene ID" value="Hba_17973"/>
</dbReference>
<evidence type="ECO:0000259" key="22">
    <source>
        <dbReference type="PROSITE" id="PS51387"/>
    </source>
</evidence>
<dbReference type="InterPro" id="IPR016166">
    <property type="entry name" value="FAD-bd_PCMH"/>
</dbReference>
<comment type="subcellular location">
    <subcellularLocation>
        <location evidence="2">Peroxisome</location>
    </subcellularLocation>
</comment>
<dbReference type="PANTHER" id="PTHR45444">
    <property type="entry name" value="XANTHINE DEHYDROGENASE"/>
    <property type="match status" value="1"/>
</dbReference>
<dbReference type="FunFam" id="3.30.365.10:FF:000001">
    <property type="entry name" value="Xanthine dehydrogenase oxidase"/>
    <property type="match status" value="1"/>
</dbReference>
<feature type="binding site" evidence="19">
    <location>
        <position position="353"/>
    </location>
    <ligand>
        <name>FAD</name>
        <dbReference type="ChEBI" id="CHEBI:57692"/>
    </ligand>
</feature>
<comment type="catalytic activity">
    <reaction evidence="17">
        <text>hypoxanthine + NAD(+) + H2O = xanthine + NADH + H(+)</text>
        <dbReference type="Rhea" id="RHEA:24670"/>
        <dbReference type="ChEBI" id="CHEBI:15377"/>
        <dbReference type="ChEBI" id="CHEBI:15378"/>
        <dbReference type="ChEBI" id="CHEBI:17368"/>
        <dbReference type="ChEBI" id="CHEBI:17712"/>
        <dbReference type="ChEBI" id="CHEBI:57540"/>
        <dbReference type="ChEBI" id="CHEBI:57945"/>
        <dbReference type="EC" id="1.17.1.4"/>
    </reaction>
</comment>
<dbReference type="GO" id="GO:0051537">
    <property type="term" value="F:2 iron, 2 sulfur cluster binding"/>
    <property type="evidence" value="ECO:0007669"/>
    <property type="project" value="UniProtKB-KW"/>
</dbReference>
<dbReference type="SUPFAM" id="SSF54292">
    <property type="entry name" value="2Fe-2S ferredoxin-like"/>
    <property type="match status" value="1"/>
</dbReference>
<proteinExistence type="inferred from homology"/>
<dbReference type="Gene3D" id="3.30.390.50">
    <property type="entry name" value="CO dehydrogenase flavoprotein, C-terminal domain"/>
    <property type="match status" value="1"/>
</dbReference>
<evidence type="ECO:0000256" key="11">
    <source>
        <dbReference type="ARBA" id="ARBA00023004"/>
    </source>
</evidence>
<keyword evidence="8 20" id="KW-0479">Metal-binding</keyword>
<feature type="binding site" evidence="20">
    <location>
        <position position="159"/>
    </location>
    <ligand>
        <name>[2Fe-2S] cluster</name>
        <dbReference type="ChEBI" id="CHEBI:190135"/>
        <label>2</label>
    </ligand>
</feature>
<feature type="binding site" evidence="19">
    <location>
        <position position="863"/>
    </location>
    <ligand>
        <name>substrate</name>
    </ligand>
</feature>
<feature type="binding site" evidence="20">
    <location>
        <position position="83"/>
    </location>
    <ligand>
        <name>[2Fe-2S] cluster</name>
        <dbReference type="ChEBI" id="CHEBI:190135"/>
        <label>1</label>
    </ligand>
</feature>
<dbReference type="Gene3D" id="1.10.150.120">
    <property type="entry name" value="[2Fe-2S]-binding domain"/>
    <property type="match status" value="1"/>
</dbReference>
<comment type="cofactor">
    <cofactor evidence="1 19">
        <name>FAD</name>
        <dbReference type="ChEBI" id="CHEBI:57692"/>
    </cofactor>
</comment>
<feature type="domain" description="FAD-binding PCMH-type" evidence="22">
    <location>
        <begin position="244"/>
        <end position="446"/>
    </location>
</feature>
<comment type="catalytic activity">
    <reaction evidence="16">
        <text>xanthine + NAD(+) + H2O = urate + NADH + H(+)</text>
        <dbReference type="Rhea" id="RHEA:16669"/>
        <dbReference type="ChEBI" id="CHEBI:15377"/>
        <dbReference type="ChEBI" id="CHEBI:15378"/>
        <dbReference type="ChEBI" id="CHEBI:17712"/>
        <dbReference type="ChEBI" id="CHEBI:17775"/>
        <dbReference type="ChEBI" id="CHEBI:57540"/>
        <dbReference type="ChEBI" id="CHEBI:57945"/>
        <dbReference type="EC" id="1.17.1.4"/>
    </reaction>
</comment>
<evidence type="ECO:0000256" key="19">
    <source>
        <dbReference type="PIRSR" id="PIRSR000127-2"/>
    </source>
</evidence>
<evidence type="ECO:0000256" key="2">
    <source>
        <dbReference type="ARBA" id="ARBA00004275"/>
    </source>
</evidence>
<evidence type="ECO:0000313" key="23">
    <source>
        <dbReference type="Proteomes" id="UP000095283"/>
    </source>
</evidence>
<dbReference type="Pfam" id="PF20256">
    <property type="entry name" value="MoCoBD_2"/>
    <property type="match status" value="1"/>
</dbReference>
<dbReference type="GO" id="GO:0071949">
    <property type="term" value="F:FAD binding"/>
    <property type="evidence" value="ECO:0007669"/>
    <property type="project" value="InterPro"/>
</dbReference>
<dbReference type="Gene3D" id="3.30.465.10">
    <property type="match status" value="1"/>
</dbReference>
<feature type="binding site" evidence="20">
    <location>
        <position position="798"/>
    </location>
    <ligand>
        <name>Mo-molybdopterin</name>
        <dbReference type="ChEBI" id="CHEBI:71302"/>
    </ligand>
    <ligandPart>
        <name>Mo</name>
        <dbReference type="ChEBI" id="CHEBI:28685"/>
    </ligandPart>
</feature>
<dbReference type="InterPro" id="IPR014307">
    <property type="entry name" value="Xanthine_DH_ssu"/>
</dbReference>
<feature type="binding site" evidence="19">
    <location>
        <begin position="363"/>
        <end position="367"/>
    </location>
    <ligand>
        <name>FAD</name>
        <dbReference type="ChEBI" id="CHEBI:57692"/>
    </ligand>
</feature>
<keyword evidence="12 20" id="KW-0411">Iron-sulfur</keyword>
<dbReference type="SUPFAM" id="SSF47741">
    <property type="entry name" value="CO dehydrogenase ISP C-domain like"/>
    <property type="match status" value="1"/>
</dbReference>